<dbReference type="Pfam" id="PF03002">
    <property type="entry name" value="Somatostatin"/>
    <property type="match status" value="1"/>
</dbReference>
<organism evidence="10 11">
    <name type="scientific">Amphilophus citrinellus</name>
    <name type="common">Midas cichlid</name>
    <name type="synonym">Cichlasoma citrinellum</name>
    <dbReference type="NCBI Taxonomy" id="61819"/>
    <lineage>
        <taxon>Eukaryota</taxon>
        <taxon>Metazoa</taxon>
        <taxon>Chordata</taxon>
        <taxon>Craniata</taxon>
        <taxon>Vertebrata</taxon>
        <taxon>Euteleostomi</taxon>
        <taxon>Actinopterygii</taxon>
        <taxon>Neopterygii</taxon>
        <taxon>Teleostei</taxon>
        <taxon>Neoteleostei</taxon>
        <taxon>Acanthomorphata</taxon>
        <taxon>Ovalentaria</taxon>
        <taxon>Cichlomorphae</taxon>
        <taxon>Cichliformes</taxon>
        <taxon>Cichlidae</taxon>
        <taxon>New World cichlids</taxon>
        <taxon>Cichlasomatinae</taxon>
        <taxon>Heroini</taxon>
        <taxon>Amphilophus</taxon>
    </lineage>
</organism>
<keyword evidence="5" id="KW-0165">Cleavage on pair of basic residues</keyword>
<accession>A0A3Q0SE16</accession>
<proteinExistence type="inferred from homology"/>
<comment type="subcellular location">
    <subcellularLocation>
        <location evidence="2">Secreted</location>
    </subcellularLocation>
</comment>
<sequence length="113" mass="13243">MWSDLPLSHTDKYLLFCLRALHSFIVLGAKISTFLYWNSCLNIHIVSEEPLSISVLLQDLTHWLLLKFMAELRARGDETMRGRAGVMRRHLPLSQRERKAGCRNFFWKTFTSC</sequence>
<dbReference type="GO" id="GO:0005615">
    <property type="term" value="C:extracellular space"/>
    <property type="evidence" value="ECO:0007669"/>
    <property type="project" value="TreeGrafter"/>
</dbReference>
<evidence type="ECO:0000256" key="6">
    <source>
        <dbReference type="ARBA" id="ARBA00022702"/>
    </source>
</evidence>
<feature type="domain" description="Somatostatin/Cortistatin C-terminal" evidence="9">
    <location>
        <begin position="96"/>
        <end position="113"/>
    </location>
</feature>
<comment type="similarity">
    <text evidence="3">Belongs to the somatostatin family.</text>
</comment>
<dbReference type="GO" id="GO:0005179">
    <property type="term" value="F:hormone activity"/>
    <property type="evidence" value="ECO:0007669"/>
    <property type="project" value="UniProtKB-KW"/>
</dbReference>
<protein>
    <recommendedName>
        <fullName evidence="9">Somatostatin/Cortistatin C-terminal domain-containing protein</fullName>
    </recommendedName>
</protein>
<keyword evidence="6" id="KW-0372">Hormone</keyword>
<reference evidence="10" key="1">
    <citation type="submission" date="2025-08" db="UniProtKB">
        <authorList>
            <consortium name="Ensembl"/>
        </authorList>
    </citation>
    <scope>IDENTIFICATION</scope>
</reference>
<evidence type="ECO:0000256" key="2">
    <source>
        <dbReference type="ARBA" id="ARBA00004613"/>
    </source>
</evidence>
<dbReference type="Ensembl" id="ENSACIT00000021877.1">
    <property type="protein sequence ID" value="ENSACIP00000021326.1"/>
    <property type="gene ID" value="ENSACIG00000016561.1"/>
</dbReference>
<name>A0A3Q0SE16_AMPCI</name>
<keyword evidence="7" id="KW-1015">Disulfide bond</keyword>
<dbReference type="PANTHER" id="PTHR10558">
    <property type="entry name" value="SOMATOSTATIN"/>
    <property type="match status" value="1"/>
</dbReference>
<dbReference type="InterPro" id="IPR018142">
    <property type="entry name" value="Somatostatin/Cortistatin_C"/>
</dbReference>
<dbReference type="GeneTree" id="ENSGT00940000176070"/>
<keyword evidence="8" id="KW-1133">Transmembrane helix</keyword>
<dbReference type="InterPro" id="IPR004250">
    <property type="entry name" value="Somatostatin"/>
</dbReference>
<evidence type="ECO:0000256" key="7">
    <source>
        <dbReference type="ARBA" id="ARBA00023157"/>
    </source>
</evidence>
<evidence type="ECO:0000313" key="11">
    <source>
        <dbReference type="Proteomes" id="UP000261340"/>
    </source>
</evidence>
<feature type="transmembrane region" description="Helical" evidence="8">
    <location>
        <begin position="13"/>
        <end position="37"/>
    </location>
</feature>
<keyword evidence="8" id="KW-0472">Membrane</keyword>
<dbReference type="GO" id="GO:0030334">
    <property type="term" value="P:regulation of cell migration"/>
    <property type="evidence" value="ECO:0007669"/>
    <property type="project" value="TreeGrafter"/>
</dbReference>
<evidence type="ECO:0000313" key="10">
    <source>
        <dbReference type="Ensembl" id="ENSACIP00000021326.1"/>
    </source>
</evidence>
<evidence type="ECO:0000256" key="1">
    <source>
        <dbReference type="ARBA" id="ARBA00003524"/>
    </source>
</evidence>
<keyword evidence="8" id="KW-0812">Transmembrane</keyword>
<reference evidence="10" key="2">
    <citation type="submission" date="2025-09" db="UniProtKB">
        <authorList>
            <consortium name="Ensembl"/>
        </authorList>
    </citation>
    <scope>IDENTIFICATION</scope>
</reference>
<evidence type="ECO:0000256" key="5">
    <source>
        <dbReference type="ARBA" id="ARBA00022685"/>
    </source>
</evidence>
<dbReference type="Proteomes" id="UP000261340">
    <property type="component" value="Unplaced"/>
</dbReference>
<dbReference type="AlphaFoldDB" id="A0A3Q0SE16"/>
<evidence type="ECO:0000256" key="8">
    <source>
        <dbReference type="SAM" id="Phobius"/>
    </source>
</evidence>
<keyword evidence="11" id="KW-1185">Reference proteome</keyword>
<evidence type="ECO:0000256" key="4">
    <source>
        <dbReference type="ARBA" id="ARBA00022525"/>
    </source>
</evidence>
<keyword evidence="4" id="KW-0964">Secreted</keyword>
<comment type="function">
    <text evidence="1">Somatostatin inhibits the release of somatotropin.</text>
</comment>
<evidence type="ECO:0000256" key="3">
    <source>
        <dbReference type="ARBA" id="ARBA00008327"/>
    </source>
</evidence>
<evidence type="ECO:0000259" key="9">
    <source>
        <dbReference type="Pfam" id="PF03002"/>
    </source>
</evidence>